<dbReference type="KEGG" id="dalk:DSCA_33010"/>
<dbReference type="NCBIfam" id="TIGR01972">
    <property type="entry name" value="NDH_I_M"/>
    <property type="match status" value="1"/>
</dbReference>
<dbReference type="RefSeq" id="WP_155317416.1">
    <property type="nucleotide sequence ID" value="NZ_AP021874.1"/>
</dbReference>
<feature type="transmembrane region" description="Helical" evidence="7">
    <location>
        <begin position="410"/>
        <end position="430"/>
    </location>
</feature>
<feature type="transmembrane region" description="Helical" evidence="7">
    <location>
        <begin position="215"/>
        <end position="236"/>
    </location>
</feature>
<keyword evidence="4 7" id="KW-1133">Transmembrane helix</keyword>
<evidence type="ECO:0000256" key="2">
    <source>
        <dbReference type="ARBA" id="ARBA00009025"/>
    </source>
</evidence>
<gene>
    <name evidence="9" type="ORF">DSCA_33010</name>
</gene>
<feature type="domain" description="NADH:quinone oxidoreductase/Mrp antiporter transmembrane" evidence="8">
    <location>
        <begin position="134"/>
        <end position="418"/>
    </location>
</feature>
<dbReference type="PRINTS" id="PR01437">
    <property type="entry name" value="NUOXDRDTASE4"/>
</dbReference>
<dbReference type="InterPro" id="IPR003918">
    <property type="entry name" value="NADH_UbQ_OxRdtase"/>
</dbReference>
<dbReference type="GO" id="GO:0016020">
    <property type="term" value="C:membrane"/>
    <property type="evidence" value="ECO:0007669"/>
    <property type="project" value="UniProtKB-SubCell"/>
</dbReference>
<feature type="transmembrane region" description="Helical" evidence="7">
    <location>
        <begin position="248"/>
        <end position="270"/>
    </location>
</feature>
<comment type="similarity">
    <text evidence="2">Belongs to the complex I subunit 4 family.</text>
</comment>
<dbReference type="GO" id="GO:0015990">
    <property type="term" value="P:electron transport coupled proton transport"/>
    <property type="evidence" value="ECO:0007669"/>
    <property type="project" value="TreeGrafter"/>
</dbReference>
<dbReference type="GO" id="GO:0048039">
    <property type="term" value="F:ubiquinone binding"/>
    <property type="evidence" value="ECO:0007669"/>
    <property type="project" value="TreeGrafter"/>
</dbReference>
<evidence type="ECO:0000313" key="10">
    <source>
        <dbReference type="Proteomes" id="UP000427906"/>
    </source>
</evidence>
<evidence type="ECO:0000256" key="1">
    <source>
        <dbReference type="ARBA" id="ARBA00004127"/>
    </source>
</evidence>
<evidence type="ECO:0000256" key="4">
    <source>
        <dbReference type="ARBA" id="ARBA00022989"/>
    </source>
</evidence>
<keyword evidence="10" id="KW-1185">Reference proteome</keyword>
<dbReference type="InterPro" id="IPR010227">
    <property type="entry name" value="NADH_Q_OxRdtase_chainM/4"/>
</dbReference>
<dbReference type="AlphaFoldDB" id="A0A5K7YQW9"/>
<dbReference type="Proteomes" id="UP000427906">
    <property type="component" value="Chromosome"/>
</dbReference>
<feature type="transmembrane region" description="Helical" evidence="7">
    <location>
        <begin position="6"/>
        <end position="26"/>
    </location>
</feature>
<feature type="transmembrane region" description="Helical" evidence="7">
    <location>
        <begin position="377"/>
        <end position="398"/>
    </location>
</feature>
<dbReference type="GO" id="GO:0012505">
    <property type="term" value="C:endomembrane system"/>
    <property type="evidence" value="ECO:0007669"/>
    <property type="project" value="UniProtKB-SubCell"/>
</dbReference>
<keyword evidence="3 6" id="KW-0812">Transmembrane</keyword>
<dbReference type="OrthoDB" id="9805769at2"/>
<evidence type="ECO:0000256" key="5">
    <source>
        <dbReference type="ARBA" id="ARBA00023136"/>
    </source>
</evidence>
<evidence type="ECO:0000256" key="6">
    <source>
        <dbReference type="RuleBase" id="RU000320"/>
    </source>
</evidence>
<feature type="transmembrane region" description="Helical" evidence="7">
    <location>
        <begin position="170"/>
        <end position="195"/>
    </location>
</feature>
<proteinExistence type="inferred from homology"/>
<name>A0A5K7YQW9_9BACT</name>
<dbReference type="PANTHER" id="PTHR43507">
    <property type="entry name" value="NADH-UBIQUINONE OXIDOREDUCTASE CHAIN 4"/>
    <property type="match status" value="1"/>
</dbReference>
<feature type="transmembrane region" description="Helical" evidence="7">
    <location>
        <begin position="276"/>
        <end position="299"/>
    </location>
</feature>
<feature type="transmembrane region" description="Helical" evidence="7">
    <location>
        <begin position="334"/>
        <end position="356"/>
    </location>
</feature>
<evidence type="ECO:0000256" key="7">
    <source>
        <dbReference type="SAM" id="Phobius"/>
    </source>
</evidence>
<feature type="transmembrane region" description="Helical" evidence="7">
    <location>
        <begin position="117"/>
        <end position="134"/>
    </location>
</feature>
<dbReference type="EMBL" id="AP021874">
    <property type="protein sequence ID" value="BBO69371.1"/>
    <property type="molecule type" value="Genomic_DNA"/>
</dbReference>
<evidence type="ECO:0000259" key="8">
    <source>
        <dbReference type="Pfam" id="PF00361"/>
    </source>
</evidence>
<evidence type="ECO:0000313" key="9">
    <source>
        <dbReference type="EMBL" id="BBO69371.1"/>
    </source>
</evidence>
<comment type="subcellular location">
    <subcellularLocation>
        <location evidence="1">Endomembrane system</location>
        <topology evidence="1">Multi-pass membrane protein</topology>
    </subcellularLocation>
    <subcellularLocation>
        <location evidence="6">Membrane</location>
        <topology evidence="6">Multi-pass membrane protein</topology>
    </subcellularLocation>
</comment>
<sequence>MAYQLAHFPFLTALLLCCAVGLLVILSIPGRHTQAIKIVGAVFSGLTLVISVYLYCAYDQQAGGYQFAERVEWIPALGIAYFNAVDGFALPMLLLTGIVFFTAVLTCWEMQLRVKEFFALVFLLVAGVFGMFMSLDLFFIFVWFDVSLFPMYLLIAVWGSTRKEYGAMKLTLYLLAGSALILPAIVYLVSQASTLTFDLLTLMDGERFSPAQQRLAFLMLYIGFGILAGVFPFHTWSPVGHVAAPTAVSMIHAGVLMKIGAFGILRVGIFLCPEGWQFWAPLMAVLAVCGIVYGAIVGLSQTDLKYVIGYSSVSHMGIVGLGLSTMTVDGMNGAVFQMFAHGIMTALFFSSVGYIYDRTHTKAIAELGGLSRIMPRASAFFIIAALTGIGVPCLASFWGELVVFMSCVRVYPVAGALAIGALAVGALFMLRVVQNTCYGPPLEKFAGLTDIPAALAVPRVILVSVIVLFGLFPGLLFDMIHTATVQLTGLR</sequence>
<keyword evidence="5 7" id="KW-0472">Membrane</keyword>
<evidence type="ECO:0000256" key="3">
    <source>
        <dbReference type="ARBA" id="ARBA00022692"/>
    </source>
</evidence>
<feature type="transmembrane region" description="Helical" evidence="7">
    <location>
        <begin position="38"/>
        <end position="58"/>
    </location>
</feature>
<feature type="transmembrane region" description="Helical" evidence="7">
    <location>
        <begin position="140"/>
        <end position="158"/>
    </location>
</feature>
<protein>
    <submittedName>
        <fullName evidence="9">NADH dehydrogenase subunit M</fullName>
    </submittedName>
</protein>
<feature type="transmembrane region" description="Helical" evidence="7">
    <location>
        <begin position="451"/>
        <end position="472"/>
    </location>
</feature>
<feature type="transmembrane region" description="Helical" evidence="7">
    <location>
        <begin position="306"/>
        <end position="328"/>
    </location>
</feature>
<feature type="transmembrane region" description="Helical" evidence="7">
    <location>
        <begin position="78"/>
        <end position="105"/>
    </location>
</feature>
<dbReference type="InterPro" id="IPR001750">
    <property type="entry name" value="ND/Mrp_TM"/>
</dbReference>
<accession>A0A5K7YQW9</accession>
<dbReference type="Pfam" id="PF00361">
    <property type="entry name" value="Proton_antipo_M"/>
    <property type="match status" value="1"/>
</dbReference>
<dbReference type="PANTHER" id="PTHR43507:SF4">
    <property type="entry name" value="PROTON-TRANSLOCATING NADH-QUINONE OXIDOREDUCTASE, CHAIN M"/>
    <property type="match status" value="1"/>
</dbReference>
<reference evidence="9 10" key="1">
    <citation type="submission" date="2019-11" db="EMBL/GenBank/DDBJ databases">
        <title>Comparative genomics of hydrocarbon-degrading Desulfosarcina strains.</title>
        <authorList>
            <person name="Watanabe M."/>
            <person name="Kojima H."/>
            <person name="Fukui M."/>
        </authorList>
    </citation>
    <scope>NUCLEOTIDE SEQUENCE [LARGE SCALE GENOMIC DNA]</scope>
    <source>
        <strain evidence="9 10">PL12</strain>
    </source>
</reference>
<dbReference type="GO" id="GO:0008137">
    <property type="term" value="F:NADH dehydrogenase (ubiquinone) activity"/>
    <property type="evidence" value="ECO:0007669"/>
    <property type="project" value="InterPro"/>
</dbReference>
<dbReference type="GO" id="GO:0042773">
    <property type="term" value="P:ATP synthesis coupled electron transport"/>
    <property type="evidence" value="ECO:0007669"/>
    <property type="project" value="InterPro"/>
</dbReference>
<organism evidence="9 10">
    <name type="scientific">Desulfosarcina alkanivorans</name>
    <dbReference type="NCBI Taxonomy" id="571177"/>
    <lineage>
        <taxon>Bacteria</taxon>
        <taxon>Pseudomonadati</taxon>
        <taxon>Thermodesulfobacteriota</taxon>
        <taxon>Desulfobacteria</taxon>
        <taxon>Desulfobacterales</taxon>
        <taxon>Desulfosarcinaceae</taxon>
        <taxon>Desulfosarcina</taxon>
    </lineage>
</organism>
<dbReference type="GO" id="GO:0003954">
    <property type="term" value="F:NADH dehydrogenase activity"/>
    <property type="evidence" value="ECO:0007669"/>
    <property type="project" value="TreeGrafter"/>
</dbReference>